<proteinExistence type="predicted"/>
<dbReference type="Proteomes" id="UP000711488">
    <property type="component" value="Unassembled WGS sequence"/>
</dbReference>
<name>A0A6A0H318_HYAAZ</name>
<accession>A0A6A0H318</accession>
<comment type="caution">
    <text evidence="1">The sequence shown here is derived from an EMBL/GenBank/DDBJ whole genome shotgun (WGS) entry which is preliminary data.</text>
</comment>
<sequence>MNFIVLYMGTLLDSTLVYFTRLYFLTCQRSTARPGALVQSIITAPDRGARLKANRVSKSWRRGGGGDMCGGGGGVGGGGGGGDGGGGGGVGGVGGVGCGWWLLLPAGGCCW</sequence>
<protein>
    <submittedName>
        <fullName evidence="1">Uncharacterized protein</fullName>
    </submittedName>
</protein>
<reference evidence="1" key="1">
    <citation type="submission" date="2014-08" db="EMBL/GenBank/DDBJ databases">
        <authorList>
            <person name="Murali S."/>
            <person name="Richards S."/>
            <person name="Bandaranaike D."/>
            <person name="Bellair M."/>
            <person name="Blankenburg K."/>
            <person name="Chao H."/>
            <person name="Dinh H."/>
            <person name="Doddapaneni H."/>
            <person name="Dugan-Rocha S."/>
            <person name="Elkadiri S."/>
            <person name="Gnanaolivu R."/>
            <person name="Hughes D."/>
            <person name="Lee S."/>
            <person name="Li M."/>
            <person name="Ming W."/>
            <person name="Munidasa M."/>
            <person name="Muniz J."/>
            <person name="Nguyen L."/>
            <person name="Osuji N."/>
            <person name="Pu L.-L."/>
            <person name="Puazo M."/>
            <person name="Skinner E."/>
            <person name="Qu C."/>
            <person name="Quiroz J."/>
            <person name="Raj R."/>
            <person name="Weissenberger G."/>
            <person name="Xin Y."/>
            <person name="Zou X."/>
            <person name="Han Y."/>
            <person name="Worley K."/>
            <person name="Muzny D."/>
            <person name="Gibbs R."/>
        </authorList>
    </citation>
    <scope>NUCLEOTIDE SEQUENCE</scope>
    <source>
        <strain evidence="1">HAZT.00-mixed</strain>
        <tissue evidence="1">Whole organism</tissue>
    </source>
</reference>
<evidence type="ECO:0000313" key="1">
    <source>
        <dbReference type="EMBL" id="KAA0197087.1"/>
    </source>
</evidence>
<reference evidence="1" key="3">
    <citation type="submission" date="2019-06" db="EMBL/GenBank/DDBJ databases">
        <authorList>
            <person name="Poynton C."/>
            <person name="Hasenbein S."/>
            <person name="Benoit J.B."/>
            <person name="Sepulveda M.S."/>
            <person name="Poelchau M.F."/>
            <person name="Murali S.C."/>
            <person name="Chen S."/>
            <person name="Glastad K.M."/>
            <person name="Werren J.H."/>
            <person name="Vineis J.H."/>
            <person name="Bowen J.L."/>
            <person name="Friedrich M."/>
            <person name="Jones J."/>
            <person name="Robertson H.M."/>
            <person name="Feyereisen R."/>
            <person name="Mechler-Hickson A."/>
            <person name="Mathers N."/>
            <person name="Lee C.E."/>
            <person name="Colbourne J.K."/>
            <person name="Biales A."/>
            <person name="Johnston J.S."/>
            <person name="Wellborn G.A."/>
            <person name="Rosendale A.J."/>
            <person name="Cridge A.G."/>
            <person name="Munoz-Torres M.C."/>
            <person name="Bain P.A."/>
            <person name="Manny A.R."/>
            <person name="Major K.M."/>
            <person name="Lambert F.N."/>
            <person name="Vulpe C.D."/>
            <person name="Tuck P."/>
            <person name="Blalock B.J."/>
            <person name="Lin Y.-Y."/>
            <person name="Smith M.E."/>
            <person name="Ochoa-Acuna H."/>
            <person name="Chen M.-J.M."/>
            <person name="Childers C.P."/>
            <person name="Qu J."/>
            <person name="Dugan S."/>
            <person name="Lee S.L."/>
            <person name="Chao H."/>
            <person name="Dinh H."/>
            <person name="Han Y."/>
            <person name="Doddapaneni H."/>
            <person name="Worley K.C."/>
            <person name="Muzny D.M."/>
            <person name="Gibbs R.A."/>
            <person name="Richards S."/>
        </authorList>
    </citation>
    <scope>NUCLEOTIDE SEQUENCE</scope>
    <source>
        <strain evidence="1">HAZT.00-mixed</strain>
        <tissue evidence="1">Whole organism</tissue>
    </source>
</reference>
<dbReference type="EMBL" id="JQDR03008491">
    <property type="protein sequence ID" value="KAA0197087.1"/>
    <property type="molecule type" value="Genomic_DNA"/>
</dbReference>
<reference evidence="1" key="2">
    <citation type="journal article" date="2018" name="Environ. Sci. Technol.">
        <title>The Toxicogenome of Hyalella azteca: A Model for Sediment Ecotoxicology and Evolutionary Toxicology.</title>
        <authorList>
            <person name="Poynton H.C."/>
            <person name="Hasenbein S."/>
            <person name="Benoit J.B."/>
            <person name="Sepulveda M.S."/>
            <person name="Poelchau M.F."/>
            <person name="Hughes D.S.T."/>
            <person name="Murali S.C."/>
            <person name="Chen S."/>
            <person name="Glastad K.M."/>
            <person name="Goodisman M.A.D."/>
            <person name="Werren J.H."/>
            <person name="Vineis J.H."/>
            <person name="Bowen J.L."/>
            <person name="Friedrich M."/>
            <person name="Jones J."/>
            <person name="Robertson H.M."/>
            <person name="Feyereisen R."/>
            <person name="Mechler-Hickson A."/>
            <person name="Mathers N."/>
            <person name="Lee C.E."/>
            <person name="Colbourne J.K."/>
            <person name="Biales A."/>
            <person name="Johnston J.S."/>
            <person name="Wellborn G.A."/>
            <person name="Rosendale A.J."/>
            <person name="Cridge A.G."/>
            <person name="Munoz-Torres M.C."/>
            <person name="Bain P.A."/>
            <person name="Manny A.R."/>
            <person name="Major K.M."/>
            <person name="Lambert F.N."/>
            <person name="Vulpe C.D."/>
            <person name="Tuck P."/>
            <person name="Blalock B.J."/>
            <person name="Lin Y.Y."/>
            <person name="Smith M.E."/>
            <person name="Ochoa-Acuna H."/>
            <person name="Chen M.M."/>
            <person name="Childers C.P."/>
            <person name="Qu J."/>
            <person name="Dugan S."/>
            <person name="Lee S.L."/>
            <person name="Chao H."/>
            <person name="Dinh H."/>
            <person name="Han Y."/>
            <person name="Doddapaneni H."/>
            <person name="Worley K.C."/>
            <person name="Muzny D.M."/>
            <person name="Gibbs R.A."/>
            <person name="Richards S."/>
        </authorList>
    </citation>
    <scope>NUCLEOTIDE SEQUENCE</scope>
    <source>
        <strain evidence="1">HAZT.00-mixed</strain>
        <tissue evidence="1">Whole organism</tissue>
    </source>
</reference>
<gene>
    <name evidence="1" type="ORF">HAZT_HAZT005986</name>
</gene>
<organism evidence="1">
    <name type="scientific">Hyalella azteca</name>
    <name type="common">Amphipod</name>
    <dbReference type="NCBI Taxonomy" id="294128"/>
    <lineage>
        <taxon>Eukaryota</taxon>
        <taxon>Metazoa</taxon>
        <taxon>Ecdysozoa</taxon>
        <taxon>Arthropoda</taxon>
        <taxon>Crustacea</taxon>
        <taxon>Multicrustacea</taxon>
        <taxon>Malacostraca</taxon>
        <taxon>Eumalacostraca</taxon>
        <taxon>Peracarida</taxon>
        <taxon>Amphipoda</taxon>
        <taxon>Senticaudata</taxon>
        <taxon>Talitrida</taxon>
        <taxon>Talitroidea</taxon>
        <taxon>Hyalellidae</taxon>
        <taxon>Hyalella</taxon>
    </lineage>
</organism>
<dbReference type="AlphaFoldDB" id="A0A6A0H318"/>